<evidence type="ECO:0000256" key="7">
    <source>
        <dbReference type="ARBA" id="ARBA00022679"/>
    </source>
</evidence>
<comment type="similarity">
    <text evidence="4">Belongs to the cysteine synthase/cystathionine beta-synthase family.</text>
</comment>
<comment type="subcellular location">
    <subcellularLocation>
        <location evidence="2">Mitochondrion</location>
    </subcellularLocation>
</comment>
<evidence type="ECO:0000256" key="12">
    <source>
        <dbReference type="ARBA" id="ARBA00047931"/>
    </source>
</evidence>
<keyword evidence="21" id="KW-1185">Reference proteome</keyword>
<protein>
    <recommendedName>
        <fullName evidence="15">Cysteine synthase 1</fullName>
        <ecNumber evidence="5">2.5.1.47</ecNumber>
    </recommendedName>
    <alternativeName>
        <fullName evidence="16">O-acetylserine (thiol)-lyase 1</fullName>
    </alternativeName>
    <alternativeName>
        <fullName evidence="17">O-acetylserine sulfhydrylase 1</fullName>
    </alternativeName>
    <alternativeName>
        <fullName evidence="18">O-succinylserine sulfhydrylase</fullName>
    </alternativeName>
</protein>
<dbReference type="GO" id="GO:0004124">
    <property type="term" value="F:cysteine synthase activity"/>
    <property type="evidence" value="ECO:0007669"/>
    <property type="project" value="UniProtKB-EC"/>
</dbReference>
<feature type="domain" description="Tryptophan synthase beta chain-like PALP" evidence="19">
    <location>
        <begin position="21"/>
        <end position="321"/>
    </location>
</feature>
<dbReference type="GO" id="GO:0005739">
    <property type="term" value="C:mitochondrion"/>
    <property type="evidence" value="ECO:0007669"/>
    <property type="project" value="UniProtKB-SubCell"/>
</dbReference>
<dbReference type="RefSeq" id="XP_017986291.1">
    <property type="nucleotide sequence ID" value="XM_018130802.1"/>
</dbReference>
<comment type="catalytic activity">
    <reaction evidence="13">
        <text>O-succinyl-L-serine + hydrogen sulfide = L-cysteine + succinate</text>
        <dbReference type="Rhea" id="RHEA:53816"/>
        <dbReference type="ChEBI" id="CHEBI:29919"/>
        <dbReference type="ChEBI" id="CHEBI:30031"/>
        <dbReference type="ChEBI" id="CHEBI:35235"/>
        <dbReference type="ChEBI" id="CHEBI:136856"/>
    </reaction>
</comment>
<sequence length="356" mass="38699">MKPAISKLMSTPVLALNGICDAVGNTPLIKLHKLSKELGRNIYGKAEFQNPAGSVKDRTALYLINHAEQSGAIDPSKPVTIVEGSAGNTAIGIAHIARSKGYNSVAYMPDTQSADKVNILKLLGTEVHTVPVCPITDPLNFNNRARDHAKRVENAYWTNQFDNEANWKVHYDTTGPEIYKQLASQNFTVDAFTCSTGTGGTFSGIARYLEEATDGKCKLVVADPPGSVIYSYVKTGELNREGSSFTEGVGQGRITKNMEASVDIIDDAVFVPDELSIAMVYRLIEDEGLFLGGTSGLNVVAATMVAKTLPPDSNVVTILCDTGNKYAQRIFSKKWLLEKNLYDAIPVELRKYITLE</sequence>
<evidence type="ECO:0000256" key="13">
    <source>
        <dbReference type="ARBA" id="ARBA00050981"/>
    </source>
</evidence>
<evidence type="ECO:0000256" key="16">
    <source>
        <dbReference type="ARBA" id="ARBA00078262"/>
    </source>
</evidence>
<dbReference type="SUPFAM" id="SSF53686">
    <property type="entry name" value="Tryptophan synthase beta subunit-like PLP-dependent enzymes"/>
    <property type="match status" value="1"/>
</dbReference>
<dbReference type="EMBL" id="CP014242">
    <property type="protein sequence ID" value="AMD19295.1"/>
    <property type="molecule type" value="Genomic_DNA"/>
</dbReference>
<evidence type="ECO:0000256" key="14">
    <source>
        <dbReference type="ARBA" id="ARBA00058228"/>
    </source>
</evidence>
<evidence type="ECO:0000256" key="10">
    <source>
        <dbReference type="ARBA" id="ARBA00023128"/>
    </source>
</evidence>
<evidence type="ECO:0000256" key="17">
    <source>
        <dbReference type="ARBA" id="ARBA00079147"/>
    </source>
</evidence>
<keyword evidence="11" id="KW-0198">Cysteine biosynthesis</keyword>
<dbReference type="PANTHER" id="PTHR10314">
    <property type="entry name" value="CYSTATHIONINE BETA-SYNTHASE"/>
    <property type="match status" value="1"/>
</dbReference>
<evidence type="ECO:0000256" key="3">
    <source>
        <dbReference type="ARBA" id="ARBA00004962"/>
    </source>
</evidence>
<dbReference type="CDD" id="cd01561">
    <property type="entry name" value="CBS_like"/>
    <property type="match status" value="1"/>
</dbReference>
<comment type="pathway">
    <text evidence="3">Amino-acid biosynthesis; L-cysteine biosynthesis; L-cysteine from L-serine: step 2/2.</text>
</comment>
<dbReference type="EC" id="2.5.1.47" evidence="5"/>
<dbReference type="InterPro" id="IPR001926">
    <property type="entry name" value="TrpB-like_PALP"/>
</dbReference>
<accession>A0A109UXH6</accession>
<evidence type="ECO:0000256" key="4">
    <source>
        <dbReference type="ARBA" id="ARBA00007103"/>
    </source>
</evidence>
<dbReference type="InterPro" id="IPR001216">
    <property type="entry name" value="P-phosphate_BS"/>
</dbReference>
<reference evidence="20 21" key="1">
    <citation type="submission" date="2016-01" db="EMBL/GenBank/DDBJ databases">
        <title>Genome sequence of the yeast Holleya sinecauda.</title>
        <authorList>
            <person name="Dietrich F.S."/>
        </authorList>
    </citation>
    <scope>NUCLEOTIDE SEQUENCE [LARGE SCALE GENOMIC DNA]</scope>
    <source>
        <strain evidence="20 21">ATCC 58844</strain>
    </source>
</reference>
<evidence type="ECO:0000256" key="5">
    <source>
        <dbReference type="ARBA" id="ARBA00012681"/>
    </source>
</evidence>
<dbReference type="InterPro" id="IPR050214">
    <property type="entry name" value="Cys_Synth/Cystath_Beta-Synth"/>
</dbReference>
<evidence type="ECO:0000256" key="1">
    <source>
        <dbReference type="ARBA" id="ARBA00001933"/>
    </source>
</evidence>
<evidence type="ECO:0000313" key="21">
    <source>
        <dbReference type="Proteomes" id="UP000243052"/>
    </source>
</evidence>
<organism evidence="20 21">
    <name type="scientific">Eremothecium sinecaudum</name>
    <dbReference type="NCBI Taxonomy" id="45286"/>
    <lineage>
        <taxon>Eukaryota</taxon>
        <taxon>Fungi</taxon>
        <taxon>Dikarya</taxon>
        <taxon>Ascomycota</taxon>
        <taxon>Saccharomycotina</taxon>
        <taxon>Saccharomycetes</taxon>
        <taxon>Saccharomycetales</taxon>
        <taxon>Saccharomycetaceae</taxon>
        <taxon>Eremothecium</taxon>
    </lineage>
</organism>
<proteinExistence type="inferred from homology"/>
<evidence type="ECO:0000259" key="19">
    <source>
        <dbReference type="Pfam" id="PF00291"/>
    </source>
</evidence>
<dbReference type="FunFam" id="3.40.50.1100:FF:000011">
    <property type="entry name" value="Cysteine synthase (o-acetylserine)"/>
    <property type="match status" value="1"/>
</dbReference>
<dbReference type="InterPro" id="IPR036052">
    <property type="entry name" value="TrpB-like_PALP_sf"/>
</dbReference>
<keyword evidence="10" id="KW-0496">Mitochondrion</keyword>
<dbReference type="GeneID" id="28721571"/>
<keyword evidence="8" id="KW-0663">Pyridoxal phosphate</keyword>
<comment type="catalytic activity">
    <reaction evidence="12">
        <text>O-acetyl-L-serine + hydrogen sulfide = L-cysteine + acetate</text>
        <dbReference type="Rhea" id="RHEA:14829"/>
        <dbReference type="ChEBI" id="CHEBI:29919"/>
        <dbReference type="ChEBI" id="CHEBI:30089"/>
        <dbReference type="ChEBI" id="CHEBI:35235"/>
        <dbReference type="ChEBI" id="CHEBI:58340"/>
        <dbReference type="EC" id="2.5.1.47"/>
    </reaction>
</comment>
<dbReference type="AlphaFoldDB" id="A0A109UXH6"/>
<dbReference type="PROSITE" id="PS00901">
    <property type="entry name" value="CYS_SYNTHASE"/>
    <property type="match status" value="1"/>
</dbReference>
<evidence type="ECO:0000256" key="18">
    <source>
        <dbReference type="ARBA" id="ARBA00081847"/>
    </source>
</evidence>
<comment type="cofactor">
    <cofactor evidence="1">
        <name>pyridoxal 5'-phosphate</name>
        <dbReference type="ChEBI" id="CHEBI:597326"/>
    </cofactor>
</comment>
<dbReference type="STRING" id="45286.A0A109UXH6"/>
<dbReference type="Gene3D" id="3.40.50.1100">
    <property type="match status" value="2"/>
</dbReference>
<evidence type="ECO:0000256" key="8">
    <source>
        <dbReference type="ARBA" id="ARBA00022898"/>
    </source>
</evidence>
<evidence type="ECO:0000256" key="15">
    <source>
        <dbReference type="ARBA" id="ARBA00072087"/>
    </source>
</evidence>
<dbReference type="Pfam" id="PF00291">
    <property type="entry name" value="PALP"/>
    <property type="match status" value="1"/>
</dbReference>
<evidence type="ECO:0000256" key="6">
    <source>
        <dbReference type="ARBA" id="ARBA00022605"/>
    </source>
</evidence>
<keyword evidence="9" id="KW-0809">Transit peptide</keyword>
<dbReference type="OrthoDB" id="10259545at2759"/>
<keyword evidence="6" id="KW-0028">Amino-acid biosynthesis</keyword>
<evidence type="ECO:0000313" key="20">
    <source>
        <dbReference type="EMBL" id="AMD19295.1"/>
    </source>
</evidence>
<evidence type="ECO:0000256" key="2">
    <source>
        <dbReference type="ARBA" id="ARBA00004173"/>
    </source>
</evidence>
<comment type="function">
    <text evidence="14">Catalyzes the conversion of O-succinyl-L-serine into cysteine, the last step in the cysteine biosynthesis pathway. Can also use O-acetyl-L-serine.</text>
</comment>
<gene>
    <name evidence="20" type="ORF">AW171_hschr21118</name>
</gene>
<keyword evidence="7" id="KW-0808">Transferase</keyword>
<evidence type="ECO:0000256" key="9">
    <source>
        <dbReference type="ARBA" id="ARBA00022946"/>
    </source>
</evidence>
<dbReference type="Proteomes" id="UP000243052">
    <property type="component" value="Chromosome ii"/>
</dbReference>
<evidence type="ECO:0000256" key="11">
    <source>
        <dbReference type="ARBA" id="ARBA00023192"/>
    </source>
</evidence>
<name>A0A109UXH6_9SACH</name>
<dbReference type="NCBIfam" id="NF007989">
    <property type="entry name" value="PRK10717.1"/>
    <property type="match status" value="1"/>
</dbReference>
<dbReference type="GO" id="GO:0006535">
    <property type="term" value="P:cysteine biosynthetic process from serine"/>
    <property type="evidence" value="ECO:0007669"/>
    <property type="project" value="InterPro"/>
</dbReference>